<protein>
    <submittedName>
        <fullName evidence="2">Carboxylase</fullName>
    </submittedName>
</protein>
<dbReference type="PANTHER" id="PTHR43778:SF2">
    <property type="entry name" value="PYRUVATE CARBOXYLASE, MITOCHONDRIAL"/>
    <property type="match status" value="1"/>
</dbReference>
<dbReference type="RefSeq" id="WP_344968033.1">
    <property type="nucleotide sequence ID" value="NZ_BAABDD010000004.1"/>
</dbReference>
<gene>
    <name evidence="2" type="ORF">GCM10022402_11300</name>
</gene>
<dbReference type="SUPFAM" id="SSF89000">
    <property type="entry name" value="post-HMGL domain-like"/>
    <property type="match status" value="1"/>
</dbReference>
<dbReference type="Pfam" id="PF00682">
    <property type="entry name" value="HMGL-like"/>
    <property type="match status" value="1"/>
</dbReference>
<comment type="caution">
    <text evidence="2">The sequence shown here is derived from an EMBL/GenBank/DDBJ whole genome shotgun (WGS) entry which is preliminary data.</text>
</comment>
<dbReference type="EMBL" id="BAABDD010000004">
    <property type="protein sequence ID" value="GAA3732477.1"/>
    <property type="molecule type" value="Genomic_DNA"/>
</dbReference>
<dbReference type="PANTHER" id="PTHR43778">
    <property type="entry name" value="PYRUVATE CARBOXYLASE"/>
    <property type="match status" value="1"/>
</dbReference>
<feature type="domain" description="Pyruvate carboxyltransferase" evidence="1">
    <location>
        <begin position="6"/>
        <end position="270"/>
    </location>
</feature>
<accession>A0ABP7F9T7</accession>
<dbReference type="Gene3D" id="3.20.20.70">
    <property type="entry name" value="Aldolase class I"/>
    <property type="match status" value="1"/>
</dbReference>
<proteinExistence type="predicted"/>
<dbReference type="PROSITE" id="PS50991">
    <property type="entry name" value="PYR_CT"/>
    <property type="match status" value="1"/>
</dbReference>
<evidence type="ECO:0000313" key="3">
    <source>
        <dbReference type="Proteomes" id="UP001500908"/>
    </source>
</evidence>
<dbReference type="CDD" id="cd07937">
    <property type="entry name" value="DRE_TIM_PC_TC_5S"/>
    <property type="match status" value="1"/>
</dbReference>
<dbReference type="InterPro" id="IPR003379">
    <property type="entry name" value="Carboxylase_cons_dom"/>
</dbReference>
<keyword evidence="3" id="KW-1185">Reference proteome</keyword>
<dbReference type="InterPro" id="IPR055268">
    <property type="entry name" value="PCB-like"/>
</dbReference>
<name>A0ABP7F9T7_9ACTN</name>
<dbReference type="InterPro" id="IPR013785">
    <property type="entry name" value="Aldolase_TIM"/>
</dbReference>
<organism evidence="2 3">
    <name type="scientific">Salinactinospora qingdaonensis</name>
    <dbReference type="NCBI Taxonomy" id="702744"/>
    <lineage>
        <taxon>Bacteria</taxon>
        <taxon>Bacillati</taxon>
        <taxon>Actinomycetota</taxon>
        <taxon>Actinomycetes</taxon>
        <taxon>Streptosporangiales</taxon>
        <taxon>Nocardiopsidaceae</taxon>
        <taxon>Salinactinospora</taxon>
    </lineage>
</organism>
<dbReference type="SUPFAM" id="SSF51569">
    <property type="entry name" value="Aldolase"/>
    <property type="match status" value="1"/>
</dbReference>
<evidence type="ECO:0000259" key="1">
    <source>
        <dbReference type="PROSITE" id="PS50991"/>
    </source>
</evidence>
<sequence length="508" mass="55586">MTRPTIRLVDTSTRDGNQSLWGATGLTTGMVEAVAPALERAGFCALDFTSSTHLSVGVRWHHEDPWERIRRMRAATPTTPLSLITTGMRFMSWDRSPESVMRMSLRCLARNGMRRLQIAEPMNDTTAALAVARMAKEEGIEQVVGAVTFTESPVHTDDIYRETAAELAGDPSIDAVYLKDPGGLLTLERTRTLIPELREAVGELTFELHSHCTAGVAPQVYVLAAQLGVDVLHTAIGPLANGTSQPSVTTLASNLDAVGIDTDVDLDAIAEAEELFHRFAEQQGLEPGRPTEFDLSVHRHQVPGGMMGTLRRQLDELRLPDALPEVLEEVGRVRAELGYPIMVTPYSQFVGSQAVFNVLAARAGRPRWDRLPDEVIRYVLGHFGTPIADIADEVRERVAVAPRTRELDQPRIEPTEEELRAKVASTLGRPATDEEVVLRTVLPADQLDAVAAAGPAPAWSDTPEPGSGGTLRDFLDGVAELPRWRFLHVRLADQSITLRRHPSATEGP</sequence>
<dbReference type="Proteomes" id="UP001500908">
    <property type="component" value="Unassembled WGS sequence"/>
</dbReference>
<reference evidence="3" key="1">
    <citation type="journal article" date="2019" name="Int. J. Syst. Evol. Microbiol.">
        <title>The Global Catalogue of Microorganisms (GCM) 10K type strain sequencing project: providing services to taxonomists for standard genome sequencing and annotation.</title>
        <authorList>
            <consortium name="The Broad Institute Genomics Platform"/>
            <consortium name="The Broad Institute Genome Sequencing Center for Infectious Disease"/>
            <person name="Wu L."/>
            <person name="Ma J."/>
        </authorList>
    </citation>
    <scope>NUCLEOTIDE SEQUENCE [LARGE SCALE GENOMIC DNA]</scope>
    <source>
        <strain evidence="3">JCM 17137</strain>
    </source>
</reference>
<evidence type="ECO:0000313" key="2">
    <source>
        <dbReference type="EMBL" id="GAA3732477.1"/>
    </source>
</evidence>
<dbReference type="Pfam" id="PF02436">
    <property type="entry name" value="PYC_OADA"/>
    <property type="match status" value="1"/>
</dbReference>
<dbReference type="InterPro" id="IPR000891">
    <property type="entry name" value="PYR_CT"/>
</dbReference>